<protein>
    <submittedName>
        <fullName evidence="10">Aminopeptidase</fullName>
    </submittedName>
</protein>
<keyword evidence="9" id="KW-0482">Metalloprotease</keyword>
<keyword evidence="6" id="KW-0645">Protease</keyword>
<evidence type="ECO:0000256" key="8">
    <source>
        <dbReference type="ARBA" id="ARBA00022801"/>
    </source>
</evidence>
<dbReference type="GO" id="GO:0004177">
    <property type="term" value="F:aminopeptidase activity"/>
    <property type="evidence" value="ECO:0007669"/>
    <property type="project" value="UniProtKB-KW"/>
</dbReference>
<dbReference type="PANTHER" id="PTHR34448">
    <property type="entry name" value="AMINOPEPTIDASE"/>
    <property type="match status" value="1"/>
</dbReference>
<dbReference type="InterPro" id="IPR035097">
    <property type="entry name" value="M29_N-terminal"/>
</dbReference>
<dbReference type="GO" id="GO:0046872">
    <property type="term" value="F:metal ion binding"/>
    <property type="evidence" value="ECO:0007669"/>
    <property type="project" value="UniProtKB-KW"/>
</dbReference>
<dbReference type="AlphaFoldDB" id="A0A926HU87"/>
<reference evidence="10" key="1">
    <citation type="submission" date="2020-08" db="EMBL/GenBank/DDBJ databases">
        <title>Genome public.</title>
        <authorList>
            <person name="Liu C."/>
            <person name="Sun Q."/>
        </authorList>
    </citation>
    <scope>NUCLEOTIDE SEQUENCE</scope>
    <source>
        <strain evidence="10">BX7</strain>
    </source>
</reference>
<keyword evidence="5 10" id="KW-0031">Aminopeptidase</keyword>
<dbReference type="Proteomes" id="UP000620366">
    <property type="component" value="Unassembled WGS sequence"/>
</dbReference>
<organism evidence="10 11">
    <name type="scientific">Feifania hominis</name>
    <dbReference type="NCBI Taxonomy" id="2763660"/>
    <lineage>
        <taxon>Bacteria</taxon>
        <taxon>Bacillati</taxon>
        <taxon>Bacillota</taxon>
        <taxon>Clostridia</taxon>
        <taxon>Eubacteriales</taxon>
        <taxon>Feifaniaceae</taxon>
        <taxon>Feifania</taxon>
    </lineage>
</organism>
<evidence type="ECO:0000256" key="5">
    <source>
        <dbReference type="ARBA" id="ARBA00022438"/>
    </source>
</evidence>
<dbReference type="RefSeq" id="WP_249299414.1">
    <property type="nucleotide sequence ID" value="NZ_JACRSP010000001.1"/>
</dbReference>
<dbReference type="GO" id="GO:0006508">
    <property type="term" value="P:proteolysis"/>
    <property type="evidence" value="ECO:0007669"/>
    <property type="project" value="UniProtKB-KW"/>
</dbReference>
<proteinExistence type="inferred from homology"/>
<dbReference type="InterPro" id="IPR000787">
    <property type="entry name" value="Peptidase_M29"/>
</dbReference>
<evidence type="ECO:0000256" key="9">
    <source>
        <dbReference type="ARBA" id="ARBA00023049"/>
    </source>
</evidence>
<comment type="cofactor">
    <cofactor evidence="3">
        <name>Zn(2+)</name>
        <dbReference type="ChEBI" id="CHEBI:29105"/>
    </cofactor>
</comment>
<evidence type="ECO:0000256" key="4">
    <source>
        <dbReference type="ARBA" id="ARBA00008236"/>
    </source>
</evidence>
<comment type="cofactor">
    <cofactor evidence="2">
        <name>Mg(2+)</name>
        <dbReference type="ChEBI" id="CHEBI:18420"/>
    </cofactor>
</comment>
<gene>
    <name evidence="10" type="ORF">H8695_03140</name>
</gene>
<evidence type="ECO:0000313" key="10">
    <source>
        <dbReference type="EMBL" id="MBC8535685.1"/>
    </source>
</evidence>
<dbReference type="EMBL" id="JACRSP010000001">
    <property type="protein sequence ID" value="MBC8535685.1"/>
    <property type="molecule type" value="Genomic_DNA"/>
</dbReference>
<keyword evidence="7" id="KW-0479">Metal-binding</keyword>
<name>A0A926HU87_9FIRM</name>
<dbReference type="Pfam" id="PF02073">
    <property type="entry name" value="Peptidase_M29"/>
    <property type="match status" value="1"/>
</dbReference>
<evidence type="ECO:0000256" key="3">
    <source>
        <dbReference type="ARBA" id="ARBA00001947"/>
    </source>
</evidence>
<evidence type="ECO:0000313" key="11">
    <source>
        <dbReference type="Proteomes" id="UP000620366"/>
    </source>
</evidence>
<evidence type="ECO:0000256" key="6">
    <source>
        <dbReference type="ARBA" id="ARBA00022670"/>
    </source>
</evidence>
<dbReference type="GO" id="GO:0008237">
    <property type="term" value="F:metallopeptidase activity"/>
    <property type="evidence" value="ECO:0007669"/>
    <property type="project" value="UniProtKB-KW"/>
</dbReference>
<keyword evidence="11" id="KW-1185">Reference proteome</keyword>
<evidence type="ECO:0000256" key="7">
    <source>
        <dbReference type="ARBA" id="ARBA00022723"/>
    </source>
</evidence>
<dbReference type="InterPro" id="IPR052170">
    <property type="entry name" value="M29_Exopeptidase"/>
</dbReference>
<dbReference type="SUPFAM" id="SSF144052">
    <property type="entry name" value="Thermophilic metalloprotease-like"/>
    <property type="match status" value="1"/>
</dbReference>
<comment type="cofactor">
    <cofactor evidence="1">
        <name>Co(2+)</name>
        <dbReference type="ChEBI" id="CHEBI:48828"/>
    </cofactor>
</comment>
<evidence type="ECO:0000256" key="2">
    <source>
        <dbReference type="ARBA" id="ARBA00001946"/>
    </source>
</evidence>
<evidence type="ECO:0000256" key="1">
    <source>
        <dbReference type="ARBA" id="ARBA00001941"/>
    </source>
</evidence>
<sequence length="354" mass="40572">MPDKRWDRLGESLVNYSLEIKPGQKLMIAMYEVETYPLALAVYKHCIKAGGFPQIQFMSEALKHQVLKYGNEEQKSWVPEIEAYGMEWADCYIALRGAFNLNECYDIPNADIAKYQKAMGIISSLRWQKTRWALVRVPNERFAQQAGVDYEKIMDMFFDACFIDWPKKYEEEMKIAKVLEKGEWIRITGNKTDLKFCVKGNEWHPSKNTGNIPDGEIEVSPYADTVDGTIFFEFPATLGGRVIHNLQLTFETGKLVKVEADDNLDYVKTVLATDEGASKIGEFAFGTNPFIDVCTTDILIDEKMGGTIHIAMGRPYDRKYTSAIHWDIIKDTRTNSKIYLDDKLIFENGKFLIP</sequence>
<comment type="similarity">
    <text evidence="4">Belongs to the peptidase M29 family.</text>
</comment>
<keyword evidence="8" id="KW-0378">Hydrolase</keyword>
<comment type="caution">
    <text evidence="10">The sequence shown here is derived from an EMBL/GenBank/DDBJ whole genome shotgun (WGS) entry which is preliminary data.</text>
</comment>
<dbReference type="Gene3D" id="3.40.1830.10">
    <property type="entry name" value="Thermophilic metalloprotease (M29)"/>
    <property type="match status" value="1"/>
</dbReference>
<dbReference type="PANTHER" id="PTHR34448:SF1">
    <property type="entry name" value="BLL6088 PROTEIN"/>
    <property type="match status" value="1"/>
</dbReference>
<accession>A0A926HU87</accession>